<feature type="transmembrane region" description="Helical" evidence="18">
    <location>
        <begin position="314"/>
        <end position="331"/>
    </location>
</feature>
<evidence type="ECO:0000256" key="15">
    <source>
        <dbReference type="ARBA" id="ARBA00023184"/>
    </source>
</evidence>
<keyword evidence="8" id="KW-1161">Viral attachment to host cell</keyword>
<keyword evidence="6 18" id="KW-0812">Transmembrane</keyword>
<keyword evidence="10" id="KW-0946">Virion</keyword>
<evidence type="ECO:0000256" key="17">
    <source>
        <dbReference type="ARBA" id="ARBA00031199"/>
    </source>
</evidence>
<keyword evidence="15" id="KW-1038">Host endoplasmic reticulum</keyword>
<keyword evidence="7" id="KW-0732">Signal</keyword>
<proteinExistence type="predicted"/>
<feature type="transmembrane region" description="Helical" evidence="18">
    <location>
        <begin position="361"/>
        <end position="386"/>
    </location>
</feature>
<evidence type="ECO:0000256" key="6">
    <source>
        <dbReference type="ARBA" id="ARBA00022692"/>
    </source>
</evidence>
<evidence type="ECO:0000256" key="18">
    <source>
        <dbReference type="SAM" id="Phobius"/>
    </source>
</evidence>
<evidence type="ECO:0000256" key="1">
    <source>
        <dbReference type="ARBA" id="ARBA00004182"/>
    </source>
</evidence>
<feature type="domain" description="Bunyavirus glycoprotein G2" evidence="20">
    <location>
        <begin position="26"/>
        <end position="304"/>
    </location>
</feature>
<evidence type="ECO:0000256" key="8">
    <source>
        <dbReference type="ARBA" id="ARBA00022804"/>
    </source>
</evidence>
<dbReference type="GO" id="GO:0046718">
    <property type="term" value="P:symbiont entry into host cell"/>
    <property type="evidence" value="ECO:0007669"/>
    <property type="project" value="UniProtKB-KW"/>
</dbReference>
<evidence type="ECO:0000256" key="9">
    <source>
        <dbReference type="ARBA" id="ARBA00022812"/>
    </source>
</evidence>
<evidence type="ECO:0000256" key="4">
    <source>
        <dbReference type="ARBA" id="ARBA00015294"/>
    </source>
</evidence>
<evidence type="ECO:0000256" key="3">
    <source>
        <dbReference type="ARBA" id="ARBA00004625"/>
    </source>
</evidence>
<evidence type="ECO:0000256" key="13">
    <source>
        <dbReference type="ARBA" id="ARBA00023136"/>
    </source>
</evidence>
<dbReference type="Pfam" id="PF03557">
    <property type="entry name" value="Bunya_G1"/>
    <property type="match status" value="1"/>
</dbReference>
<keyword evidence="13 18" id="KW-0472">Membrane</keyword>
<evidence type="ECO:0000256" key="11">
    <source>
        <dbReference type="ARBA" id="ARBA00022870"/>
    </source>
</evidence>
<dbReference type="GO" id="GO:0044167">
    <property type="term" value="C:host cell endoplasmic reticulum membrane"/>
    <property type="evidence" value="ECO:0007669"/>
    <property type="project" value="UniProtKB-SubCell"/>
</dbReference>
<feature type="transmembrane region" description="Helical" evidence="18">
    <location>
        <begin position="470"/>
        <end position="490"/>
    </location>
</feature>
<evidence type="ECO:0000256" key="12">
    <source>
        <dbReference type="ARBA" id="ARBA00022989"/>
    </source>
</evidence>
<keyword evidence="9" id="KW-1040">Host Golgi apparatus</keyword>
<evidence type="ECO:0000256" key="10">
    <source>
        <dbReference type="ARBA" id="ARBA00022844"/>
    </source>
</evidence>
<sequence>MYTMILKFVEVLCLVNTVLTIPIENRCFTDGIVSSTKQMDHGIAEICIKDDISLIKTTSSQIKNTSIYLNTVFRKMLIQNYEDCNPIETPSGPIMIFRPNDDMLLVPHTFACRVACTISLDEEEANIILHSDKLNHYEVMGTTTANRWFQGTTSYSLEHTCEHIQVTCGSTSLSFHACFKYHMACIRLLNKSYMPAFMIQSVCQNKELILMTCLVLIIFGILYIMTLTYICYILIPIFYPFTYIYGLIYNRLCKKCYYCGLAYHPLTKCGKNCVCGCMFENSERMKKHRESGLCRGYKSLRTARILCKNRGSSLILAVILSFLLLSFIQPIEGVKLSYKGEIIELENAVAEFEAVYTKLDYASIIPIIYMIIISVALMLGSIILIFHDKIINYITSRYIYMCNECNMVHPLKGLTFFGDFTNKCNMCMCGCNYNKIILDESEYMIPNTHEYSVHCMIPAKHYALRKMNTVTNSSFMVILIVLMIVSVTYASDTCSQIFNNQHINDPIQCSVWFRLPNSCGTSTMWEDFIKTLKATQEDKDAARKVQSTLEGMLLESEKSRTIVGSFMLESGALKVHCNDLADAKMKTGKLNKQLARSIEKAHLEICATGKLIDLCKCMRNEVSCPTTTSVTNAQTHYKANIQAFKNDVGKVVNILIKTYPGILARELTIAMKNSNFSKIKSISEKMVTKFGQADAAVGCFKYLQTLLADSTLEQAAPILPTPKDIPEYVTEKNSIFKSMTDATASIKECKNIKVYKCTYVIASRFMYAITCNGNDNVFYEHPGKDLSYKHNEVSTKCVKDPFCDSEFTPMPSAKKEEFQTLTCKIEDSPHFDSSQFLPQAKCLKVSSQTCTYKEQNYTFIECKNGYFYQYTKLTQTPGDDIGVYCFEPGCKANTLPHHVENLKGCKLHQNNLESRDLKEIVYENIEQLKHSLQETIKTDLIEHRYKLTMNLPKIQPSFKALSIMGTETDSGIENAYIETNIVAKTGVSTGVTLKTKTGENLFDVILFIKTAHYEASAENIYSTGPTVGINMQHDEQCTGTCPTNLKKEGWLSFSKEHTSAWGCEEFGCLAINEGCLFGHCQDIIKPETRIYRRENDEMPKIQLCISIPDSTYCHDIDSFNPIITDKLEIQFISNEAGKIPKLFAYKSNTVLTGLINDKGTFSKMCGSVQSFGGKVWGAGNPKFDYICHAARRKDVTISRCFDNFYESCANLNREENMIFDDKENKIQLLNRIMGEMRVKIKLGDIRYKVFEKDPSMDIKASCVGCTDCVKGLDCEINIVTNSEAVCPLSSNCLTFVNNIKIEPSKQLYGVKTKCSTSIIEFYICKQKVEAQITIVDKKETIEIGNSDQTYFVKEKDMKCGTWLCKISEQGISSIFAPFISIFGSYGKIAFYTILAVLAVALLIFLTLPMCVRFKDLLKRNEIEYVREMYGYKPLEARR</sequence>
<keyword evidence="11" id="KW-1043">Host membrane</keyword>
<name>A0A7D9MVN3_9VIRU</name>
<feature type="domain" description="Bunyavirus glycoprotein G1" evidence="19">
    <location>
        <begin position="530"/>
        <end position="1370"/>
    </location>
</feature>
<protein>
    <recommendedName>
        <fullName evidence="4">Envelopment polyprotein</fullName>
    </recommendedName>
    <alternativeName>
        <fullName evidence="17">M polyprotein</fullName>
    </alternativeName>
</protein>
<dbReference type="GO" id="GO:0044178">
    <property type="term" value="C:host cell Golgi membrane"/>
    <property type="evidence" value="ECO:0007669"/>
    <property type="project" value="UniProtKB-SubCell"/>
</dbReference>
<reference evidence="21" key="1">
    <citation type="submission" date="2019-05" db="EMBL/GenBank/DDBJ databases">
        <title>Genomic Characterization of 104 Bunyaviruses in the Families Peribunyaviridae, Nairoviridae, and Phenuiviridae.</title>
        <authorList>
            <person name="Kapuscinski M."/>
            <person name="Bergren N."/>
            <person name="Russell B."/>
            <person name="Lee J."/>
            <person name="Borland E."/>
            <person name="King D."/>
            <person name="Burkhalter K."/>
            <person name="Stenglein M."/>
            <person name="Kading R."/>
        </authorList>
    </citation>
    <scope>NUCLEOTIDE SEQUENCE</scope>
    <source>
        <strain evidence="21">18315</strain>
    </source>
</reference>
<evidence type="ECO:0000256" key="7">
    <source>
        <dbReference type="ARBA" id="ARBA00022729"/>
    </source>
</evidence>
<keyword evidence="12 18" id="KW-1133">Transmembrane helix</keyword>
<dbReference type="EMBL" id="MK896572">
    <property type="protein sequence ID" value="QLA46959.1"/>
    <property type="molecule type" value="Viral_cRNA"/>
</dbReference>
<evidence type="ECO:0000259" key="20">
    <source>
        <dbReference type="Pfam" id="PF03563"/>
    </source>
</evidence>
<feature type="transmembrane region" description="Helical" evidence="18">
    <location>
        <begin position="208"/>
        <end position="235"/>
    </location>
</feature>
<dbReference type="InterPro" id="IPR026400">
    <property type="entry name" value="Bunya_nonstruc_pro_NSm"/>
</dbReference>
<dbReference type="GO" id="GO:0055036">
    <property type="term" value="C:virion membrane"/>
    <property type="evidence" value="ECO:0007669"/>
    <property type="project" value="UniProtKB-SubCell"/>
</dbReference>
<comment type="subcellular location">
    <subcellularLocation>
        <location evidence="2">Host Golgi apparatus membrane</location>
        <topology evidence="2">Multi-pass membrane protein</topology>
    </subcellularLocation>
    <subcellularLocation>
        <location evidence="3">Host endoplasmic reticulum membrane</location>
    </subcellularLocation>
    <subcellularLocation>
        <location evidence="1">Virion membrane</location>
    </subcellularLocation>
</comment>
<evidence type="ECO:0000313" key="21">
    <source>
        <dbReference type="EMBL" id="QLA46959.1"/>
    </source>
</evidence>
<evidence type="ECO:0000256" key="2">
    <source>
        <dbReference type="ARBA" id="ARBA00004252"/>
    </source>
</evidence>
<feature type="transmembrane region" description="Helical" evidence="18">
    <location>
        <begin position="1388"/>
        <end position="1411"/>
    </location>
</feature>
<dbReference type="Pfam" id="PF03563">
    <property type="entry name" value="Bunya_G2"/>
    <property type="match status" value="1"/>
</dbReference>
<accession>A0A7D9MVN3</accession>
<keyword evidence="16" id="KW-1160">Virus entry into host cell</keyword>
<keyword evidence="14" id="KW-0325">Glycoprotein</keyword>
<evidence type="ECO:0000256" key="14">
    <source>
        <dbReference type="ARBA" id="ARBA00023180"/>
    </source>
</evidence>
<dbReference type="InterPro" id="IPR005167">
    <property type="entry name" value="Bunya_G1"/>
</dbReference>
<evidence type="ECO:0000259" key="19">
    <source>
        <dbReference type="Pfam" id="PF03557"/>
    </source>
</evidence>
<dbReference type="NCBIfam" id="TIGR04210">
    <property type="entry name" value="bunya_NSm"/>
    <property type="match status" value="1"/>
</dbReference>
<keyword evidence="5" id="KW-0945">Host-virus interaction</keyword>
<evidence type="ECO:0000256" key="5">
    <source>
        <dbReference type="ARBA" id="ARBA00022581"/>
    </source>
</evidence>
<evidence type="ECO:0000256" key="16">
    <source>
        <dbReference type="ARBA" id="ARBA00023296"/>
    </source>
</evidence>
<organism evidence="21">
    <name type="scientific">Orthobunyavirus guajaraense</name>
    <dbReference type="NCBI Taxonomy" id="3052395"/>
    <lineage>
        <taxon>Viruses</taxon>
        <taxon>Riboviria</taxon>
        <taxon>Orthornavirae</taxon>
        <taxon>Negarnaviricota</taxon>
        <taxon>Polyploviricotina</taxon>
        <taxon>Bunyaviricetes</taxon>
        <taxon>Elliovirales</taxon>
        <taxon>Peribunyaviridae</taxon>
        <taxon>Orthobunyavirus</taxon>
    </lineage>
</organism>
<dbReference type="InterPro" id="IPR005168">
    <property type="entry name" value="Bunya_G2"/>
</dbReference>
<dbReference type="GO" id="GO:0019062">
    <property type="term" value="P:virion attachment to host cell"/>
    <property type="evidence" value="ECO:0007669"/>
    <property type="project" value="UniProtKB-KW"/>
</dbReference>
<dbReference type="GO" id="GO:0044003">
    <property type="term" value="P:symbiont-mediated perturbation of host process"/>
    <property type="evidence" value="ECO:0007669"/>
    <property type="project" value="InterPro"/>
</dbReference>